<dbReference type="Gene3D" id="1.10.3720.10">
    <property type="entry name" value="MetI-like"/>
    <property type="match status" value="1"/>
</dbReference>
<dbReference type="SUPFAM" id="SSF161098">
    <property type="entry name" value="MetI-like"/>
    <property type="match status" value="1"/>
</dbReference>
<dbReference type="KEGG" id="pdo:PSDT_1088"/>
<proteinExistence type="inferred from homology"/>
<evidence type="ECO:0000256" key="9">
    <source>
        <dbReference type="RuleBase" id="RU363032"/>
    </source>
</evidence>
<protein>
    <recommendedName>
        <fullName evidence="10">Maltose/maltodextrin transport system permease protein</fullName>
    </recommendedName>
</protein>
<dbReference type="SUPFAM" id="SSF160964">
    <property type="entry name" value="MalF N-terminal region-like"/>
    <property type="match status" value="1"/>
</dbReference>
<dbReference type="PROSITE" id="PS50928">
    <property type="entry name" value="ABC_TM1"/>
    <property type="match status" value="1"/>
</dbReference>
<feature type="transmembrane region" description="Helical" evidence="9">
    <location>
        <begin position="38"/>
        <end position="55"/>
    </location>
</feature>
<evidence type="ECO:0000256" key="2">
    <source>
        <dbReference type="ARBA" id="ARBA00009047"/>
    </source>
</evidence>
<keyword evidence="5 10" id="KW-0762">Sugar transport</keyword>
<comment type="function">
    <text evidence="10">Part of the ABC transporter complex MalEFGK involved in maltose/maltodextrin import. Probably responsible for the translocation of the substrate across the membrane.</text>
</comment>
<keyword evidence="8 9" id="KW-0472">Membrane</keyword>
<keyword evidence="6 9" id="KW-0812">Transmembrane</keyword>
<comment type="caution">
    <text evidence="12">The sequence shown here is derived from an EMBL/GenBank/DDBJ whole genome shotgun (WGS) entry which is preliminary data.</text>
</comment>
<evidence type="ECO:0000256" key="6">
    <source>
        <dbReference type="ARBA" id="ARBA00022692"/>
    </source>
</evidence>
<dbReference type="CDD" id="cd06261">
    <property type="entry name" value="TM_PBP2"/>
    <property type="match status" value="1"/>
</dbReference>
<dbReference type="Pfam" id="PF00528">
    <property type="entry name" value="BPD_transp_1"/>
    <property type="match status" value="1"/>
</dbReference>
<evidence type="ECO:0000313" key="13">
    <source>
        <dbReference type="Proteomes" id="UP000004946"/>
    </source>
</evidence>
<keyword evidence="4 10" id="KW-1003">Cell membrane</keyword>
<feature type="transmembrane region" description="Helical" evidence="9">
    <location>
        <begin position="173"/>
        <end position="196"/>
    </location>
</feature>
<feature type="transmembrane region" description="Helical" evidence="9">
    <location>
        <begin position="62"/>
        <end position="81"/>
    </location>
</feature>
<dbReference type="eggNOG" id="COG1175">
    <property type="taxonomic scope" value="Bacteria"/>
</dbReference>
<dbReference type="PANTHER" id="PTHR47314">
    <property type="entry name" value="MALTOSE/MALTODEXTRIN TRANSPORT SYSTEM PERMEASE PROTEIN MALF"/>
    <property type="match status" value="1"/>
</dbReference>
<evidence type="ECO:0000256" key="1">
    <source>
        <dbReference type="ARBA" id="ARBA00004651"/>
    </source>
</evidence>
<evidence type="ECO:0000259" key="11">
    <source>
        <dbReference type="PROSITE" id="PS50928"/>
    </source>
</evidence>
<dbReference type="InterPro" id="IPR000515">
    <property type="entry name" value="MetI-like"/>
</dbReference>
<name>E6K140_PARDN</name>
<sequence length="469" mass="52458">MTTAAQAPSAVKSKKRKAVSKDYVAPSRFSFAHALKKGSVIAKLSFFVLGLGNLVHKQIVKGLAFLAIEVFFIWFMVANGAHNLSQLTKLGSGKQVKVKVNGFWVYKNPDPSVEVLLYGVITVVLVLLFIWVMSLAMSSAYKAEVLAKERGHAPTIVEDFKSLANENASTSMMFLPTLGIFIFTILPLIFMISMAFTNYDADHVDQFSWTGFAAFKQVFSSTGSTVNASLFFSVLAWTLIWAFFATFLNYFLGLFMAMLINRKTTRLKGFWRAIFSMSIAVPQFVSLLVMRTMLQRDGAINRLLESWGWINGPLPWLSDPTWARVTVIVINLWVGIPFTIMQVTGILQNIPADLYEAAKIDGANWWQIFRKITMPYLFFVMTPYLITTFMGNVNNFNVIYLLTNGDPTPVGASAGKTDLLVTWLYKLTVDKQNYSLGAVIGIMTFIVLAVVSLITYRNSGSYKNEEGFQ</sequence>
<keyword evidence="7 9" id="KW-1133">Transmembrane helix</keyword>
<feature type="domain" description="ABC transmembrane type-1" evidence="11">
    <location>
        <begin position="235"/>
        <end position="455"/>
    </location>
</feature>
<feature type="transmembrane region" description="Helical" evidence="9">
    <location>
        <begin position="368"/>
        <end position="386"/>
    </location>
</feature>
<feature type="transmembrane region" description="Helical" evidence="9">
    <location>
        <begin position="322"/>
        <end position="347"/>
    </location>
</feature>
<feature type="transmembrane region" description="Helical" evidence="9">
    <location>
        <begin position="269"/>
        <end position="289"/>
    </location>
</feature>
<evidence type="ECO:0000256" key="7">
    <source>
        <dbReference type="ARBA" id="ARBA00022989"/>
    </source>
</evidence>
<dbReference type="GO" id="GO:1990060">
    <property type="term" value="C:maltose transport complex"/>
    <property type="evidence" value="ECO:0007669"/>
    <property type="project" value="TreeGrafter"/>
</dbReference>
<comment type="subcellular location">
    <subcellularLocation>
        <location evidence="1 9">Cell membrane</location>
        <topology evidence="1 9">Multi-pass membrane protein</topology>
    </subcellularLocation>
</comment>
<dbReference type="GO" id="GO:0042956">
    <property type="term" value="P:maltodextrin transmembrane transport"/>
    <property type="evidence" value="ECO:0007669"/>
    <property type="project" value="TreeGrafter"/>
</dbReference>
<evidence type="ECO:0000256" key="4">
    <source>
        <dbReference type="ARBA" id="ARBA00022475"/>
    </source>
</evidence>
<evidence type="ECO:0000256" key="3">
    <source>
        <dbReference type="ARBA" id="ARBA00022448"/>
    </source>
</evidence>
<comment type="similarity">
    <text evidence="2 10">Belongs to the binding-protein-dependent transport system permease family. MalFG subfamily.</text>
</comment>
<dbReference type="AlphaFoldDB" id="E6K140"/>
<reference evidence="12 13" key="1">
    <citation type="submission" date="2010-12" db="EMBL/GenBank/DDBJ databases">
        <authorList>
            <person name="Muzny D."/>
            <person name="Qin X."/>
            <person name="Buhay C."/>
            <person name="Dugan-Rocha S."/>
            <person name="Ding Y."/>
            <person name="Chen G."/>
            <person name="Hawes A."/>
            <person name="Holder M."/>
            <person name="Jhangiani S."/>
            <person name="Johnson A."/>
            <person name="Khan Z."/>
            <person name="Li Z."/>
            <person name="Liu W."/>
            <person name="Liu X."/>
            <person name="Perez L."/>
            <person name="Shen H."/>
            <person name="Wang Q."/>
            <person name="Watt J."/>
            <person name="Xi L."/>
            <person name="Xin Y."/>
            <person name="Zhou J."/>
            <person name="Deng J."/>
            <person name="Jiang H."/>
            <person name="Liu Y."/>
            <person name="Qu J."/>
            <person name="Song X.-Z."/>
            <person name="Zhang L."/>
            <person name="Villasana D."/>
            <person name="Johnson A."/>
            <person name="Liu J."/>
            <person name="Liyanage D."/>
            <person name="Lorensuhewa L."/>
            <person name="Robinson T."/>
            <person name="Song A."/>
            <person name="Song B.-B."/>
            <person name="Dinh H."/>
            <person name="Thornton R."/>
            <person name="Coyle M."/>
            <person name="Francisco L."/>
            <person name="Jackson L."/>
            <person name="Javaid M."/>
            <person name="Korchina V."/>
            <person name="Kovar C."/>
            <person name="Mata R."/>
            <person name="Mathew T."/>
            <person name="Ngo R."/>
            <person name="Nguyen L."/>
            <person name="Nguyen N."/>
            <person name="Okwuonu G."/>
            <person name="Ongeri F."/>
            <person name="Pham C."/>
            <person name="Simmons D."/>
            <person name="Wilczek-Boney K."/>
            <person name="Hale W."/>
            <person name="Jakkamsetti A."/>
            <person name="Pham P."/>
            <person name="Ruth R."/>
            <person name="San Lucas F."/>
            <person name="Warren J."/>
            <person name="Zhang J."/>
            <person name="Zhao Z."/>
            <person name="Zhou C."/>
            <person name="Zhu D."/>
            <person name="Lee S."/>
            <person name="Bess C."/>
            <person name="Blankenburg K."/>
            <person name="Forbes L."/>
            <person name="Fu Q."/>
            <person name="Gubbala S."/>
            <person name="Hirani K."/>
            <person name="Jayaseelan J.C."/>
            <person name="Lara F."/>
            <person name="Munidasa M."/>
            <person name="Palculict T."/>
            <person name="Patil S."/>
            <person name="Pu L.-L."/>
            <person name="Saada N."/>
            <person name="Tang L."/>
            <person name="Weissenberger G."/>
            <person name="Zhu Y."/>
            <person name="Hemphill L."/>
            <person name="Shang Y."/>
            <person name="Youmans B."/>
            <person name="Ayvaz T."/>
            <person name="Ross M."/>
            <person name="Santibanez J."/>
            <person name="Aqrawi P."/>
            <person name="Gross S."/>
            <person name="Joshi V."/>
            <person name="Fowler G."/>
            <person name="Nazareth L."/>
            <person name="Reid J."/>
            <person name="Worley K."/>
            <person name="Petrosino J."/>
            <person name="Highlander S."/>
            <person name="Gibbs R."/>
        </authorList>
    </citation>
    <scope>NUCLEOTIDE SEQUENCE [LARGE SCALE GENOMIC DNA]</scope>
    <source>
        <strain evidence="12 13">DSM 10105</strain>
    </source>
</reference>
<dbReference type="Proteomes" id="UP000004946">
    <property type="component" value="Chromosome"/>
</dbReference>
<dbReference type="HOGENOM" id="CLU_016047_0_3_11"/>
<dbReference type="PANTHER" id="PTHR47314:SF1">
    <property type="entry name" value="MALTOSE_MALTODEXTRIN TRANSPORT SYSTEM PERMEASE PROTEIN MALF"/>
    <property type="match status" value="1"/>
</dbReference>
<accession>E6K140</accession>
<feature type="transmembrane region" description="Helical" evidence="9">
    <location>
        <begin position="230"/>
        <end position="257"/>
    </location>
</feature>
<dbReference type="GO" id="GO:0015423">
    <property type="term" value="F:ABC-type maltose transporter activity"/>
    <property type="evidence" value="ECO:0007669"/>
    <property type="project" value="TreeGrafter"/>
</dbReference>
<keyword evidence="3 9" id="KW-0813">Transport</keyword>
<feature type="transmembrane region" description="Helical" evidence="9">
    <location>
        <begin position="115"/>
        <end position="136"/>
    </location>
</feature>
<evidence type="ECO:0000313" key="12">
    <source>
        <dbReference type="EMBL" id="EFT83521.1"/>
    </source>
</evidence>
<gene>
    <name evidence="12" type="ORF">HMPREF0620_0526</name>
</gene>
<feature type="transmembrane region" description="Helical" evidence="9">
    <location>
        <begin position="434"/>
        <end position="456"/>
    </location>
</feature>
<dbReference type="PATRIC" id="fig|864564.6.peg.1184"/>
<organism evidence="12 13">
    <name type="scientific">Parascardovia denticolens DSM 10105 = JCM 12538</name>
    <dbReference type="NCBI Taxonomy" id="864564"/>
    <lineage>
        <taxon>Bacteria</taxon>
        <taxon>Bacillati</taxon>
        <taxon>Actinomycetota</taxon>
        <taxon>Actinomycetes</taxon>
        <taxon>Bifidobacteriales</taxon>
        <taxon>Bifidobacteriaceae</taxon>
        <taxon>Parascardovia</taxon>
    </lineage>
</organism>
<dbReference type="RefSeq" id="WP_006290272.1">
    <property type="nucleotide sequence ID" value="NZ_AP012333.1"/>
</dbReference>
<evidence type="ECO:0000256" key="10">
    <source>
        <dbReference type="RuleBase" id="RU367050"/>
    </source>
</evidence>
<dbReference type="InterPro" id="IPR035906">
    <property type="entry name" value="MetI-like_sf"/>
</dbReference>
<dbReference type="EMBL" id="AEON01000001">
    <property type="protein sequence ID" value="EFT83521.1"/>
    <property type="molecule type" value="Genomic_DNA"/>
</dbReference>
<evidence type="ECO:0000256" key="8">
    <source>
        <dbReference type="ARBA" id="ARBA00023136"/>
    </source>
</evidence>
<evidence type="ECO:0000256" key="5">
    <source>
        <dbReference type="ARBA" id="ARBA00022597"/>
    </source>
</evidence>
<keyword evidence="13" id="KW-1185">Reference proteome</keyword>